<protein>
    <submittedName>
        <fullName evidence="1">Uncharacterized protein</fullName>
    </submittedName>
</protein>
<keyword evidence="2" id="KW-1185">Reference proteome</keyword>
<accession>A0AAV8RP18</accession>
<name>A0AAV8RP18_ENSVE</name>
<organism evidence="1 2">
    <name type="scientific">Ensete ventricosum</name>
    <name type="common">Abyssinian banana</name>
    <name type="synonym">Musa ensete</name>
    <dbReference type="NCBI Taxonomy" id="4639"/>
    <lineage>
        <taxon>Eukaryota</taxon>
        <taxon>Viridiplantae</taxon>
        <taxon>Streptophyta</taxon>
        <taxon>Embryophyta</taxon>
        <taxon>Tracheophyta</taxon>
        <taxon>Spermatophyta</taxon>
        <taxon>Magnoliopsida</taxon>
        <taxon>Liliopsida</taxon>
        <taxon>Zingiberales</taxon>
        <taxon>Musaceae</taxon>
        <taxon>Ensete</taxon>
    </lineage>
</organism>
<comment type="caution">
    <text evidence="1">The sequence shown here is derived from an EMBL/GenBank/DDBJ whole genome shotgun (WGS) entry which is preliminary data.</text>
</comment>
<sequence>MQPASPIRHECLEYTPVLFCGGIAIKIILSGLVDDLNMPNTDRLFFFLVCPVGRSIRTGTRGTAASLYVKKTSSLLTF</sequence>
<proteinExistence type="predicted"/>
<evidence type="ECO:0000313" key="1">
    <source>
        <dbReference type="EMBL" id="KAJ8501272.1"/>
    </source>
</evidence>
<gene>
    <name evidence="1" type="ORF">OPV22_011824</name>
</gene>
<dbReference type="Proteomes" id="UP001222027">
    <property type="component" value="Unassembled WGS sequence"/>
</dbReference>
<evidence type="ECO:0000313" key="2">
    <source>
        <dbReference type="Proteomes" id="UP001222027"/>
    </source>
</evidence>
<reference evidence="1 2" key="1">
    <citation type="submission" date="2022-12" db="EMBL/GenBank/DDBJ databases">
        <title>Chromosome-scale assembly of the Ensete ventricosum genome.</title>
        <authorList>
            <person name="Dussert Y."/>
            <person name="Stocks J."/>
            <person name="Wendawek A."/>
            <person name="Woldeyes F."/>
            <person name="Nichols R.A."/>
            <person name="Borrell J.S."/>
        </authorList>
    </citation>
    <scope>NUCLEOTIDE SEQUENCE [LARGE SCALE GENOMIC DNA]</scope>
    <source>
        <strain evidence="2">cv. Maze</strain>
        <tissue evidence="1">Seeds</tissue>
    </source>
</reference>
<dbReference type="EMBL" id="JAQQAF010000003">
    <property type="protein sequence ID" value="KAJ8501272.1"/>
    <property type="molecule type" value="Genomic_DNA"/>
</dbReference>
<dbReference type="AlphaFoldDB" id="A0AAV8RP18"/>